<evidence type="ECO:0000256" key="1">
    <source>
        <dbReference type="SAM" id="MobiDB-lite"/>
    </source>
</evidence>
<gene>
    <name evidence="4" type="ORF">UFOPK1353_00201</name>
    <name evidence="5" type="ORF">UFOPK4345_00722</name>
</gene>
<dbReference type="EMBL" id="CAFBQV010000098">
    <property type="protein sequence ID" value="CAB5064862.1"/>
    <property type="molecule type" value="Genomic_DNA"/>
</dbReference>
<evidence type="ECO:0000259" key="3">
    <source>
        <dbReference type="Pfam" id="PF07510"/>
    </source>
</evidence>
<feature type="domain" description="GmrSD restriction endonucleases C-terminal" evidence="3">
    <location>
        <begin position="95"/>
        <end position="218"/>
    </location>
</feature>
<reference evidence="4" key="1">
    <citation type="submission" date="2020-05" db="EMBL/GenBank/DDBJ databases">
        <authorList>
            <person name="Chiriac C."/>
            <person name="Salcher M."/>
            <person name="Ghai R."/>
            <person name="Kavagutti S V."/>
        </authorList>
    </citation>
    <scope>NUCLEOTIDE SEQUENCE</scope>
</reference>
<dbReference type="Pfam" id="PF07510">
    <property type="entry name" value="GmrSD_C"/>
    <property type="match status" value="1"/>
</dbReference>
<name>A0A6J6AVF8_9ZZZZ</name>
<keyword evidence="2" id="KW-0472">Membrane</keyword>
<feature type="region of interest" description="Disordered" evidence="1">
    <location>
        <begin position="270"/>
        <end position="302"/>
    </location>
</feature>
<dbReference type="EMBL" id="CAEZSE010000018">
    <property type="protein sequence ID" value="CAB4530651.1"/>
    <property type="molecule type" value="Genomic_DNA"/>
</dbReference>
<keyword evidence="2" id="KW-0812">Transmembrane</keyword>
<dbReference type="PANTHER" id="PTHR24094">
    <property type="entry name" value="SECRETED PROTEIN"/>
    <property type="match status" value="1"/>
</dbReference>
<dbReference type="AlphaFoldDB" id="A0A6J6AVF8"/>
<evidence type="ECO:0000313" key="4">
    <source>
        <dbReference type="EMBL" id="CAB4530651.1"/>
    </source>
</evidence>
<accession>A0A6J6AVF8</accession>
<organism evidence="4">
    <name type="scientific">freshwater metagenome</name>
    <dbReference type="NCBI Taxonomy" id="449393"/>
    <lineage>
        <taxon>unclassified sequences</taxon>
        <taxon>metagenomes</taxon>
        <taxon>ecological metagenomes</taxon>
    </lineage>
</organism>
<feature type="transmembrane region" description="Helical" evidence="2">
    <location>
        <begin position="21"/>
        <end position="43"/>
    </location>
</feature>
<dbReference type="InterPro" id="IPR011089">
    <property type="entry name" value="GmrSD_C"/>
</dbReference>
<proteinExistence type="predicted"/>
<sequence>MRCLQSAHRVQRYAGEVKWRVAANGVALVVVISTVSISSAAGFDTQLAQGSQRKFVAEDARSVLSTIKVENEYKTGYKRSLFIHWADLNGDGCDTREEILKRDSTSKPQVDPYRCYVVAGDWVSPYDGARLSDRGDVDIDHVVALKEAWDSGAWAWSESQRKAYANDMTDRRTLIAVTDRVNVSKSDKDPSNWMPPLRSYWCTYLGDWISVKARWGLSMDQSEFGRINNLLAGDCASLTIASWSAAPVIVAVPITVPAITITTSTVTTSSTATSSTTTSSTVTSSSTMPSSTATTSTSATTSSFSTAPASVEVKDISPGAYCAPVDGLGSYKSLVYVCSKTSADGTPYSGNRARWRKFAN</sequence>
<protein>
    <submittedName>
        <fullName evidence="4">Unannotated protein</fullName>
    </submittedName>
</protein>
<evidence type="ECO:0000256" key="2">
    <source>
        <dbReference type="SAM" id="Phobius"/>
    </source>
</evidence>
<evidence type="ECO:0000313" key="5">
    <source>
        <dbReference type="EMBL" id="CAB5064862.1"/>
    </source>
</evidence>
<dbReference type="PANTHER" id="PTHR24094:SF15">
    <property type="entry name" value="AMP-DEPENDENT SYNTHETASE_LIGASE DOMAIN-CONTAINING PROTEIN-RELATED"/>
    <property type="match status" value="1"/>
</dbReference>
<keyword evidence="2" id="KW-1133">Transmembrane helix</keyword>